<comment type="caution">
    <text evidence="2">The sequence shown here is derived from an EMBL/GenBank/DDBJ whole genome shotgun (WGS) entry which is preliminary data.</text>
</comment>
<dbReference type="SUPFAM" id="SSF52218">
    <property type="entry name" value="Flavoproteins"/>
    <property type="match status" value="1"/>
</dbReference>
<reference evidence="2 3" key="1">
    <citation type="journal article" date="2015" name="Genome Announc.">
        <title>Expanding the biotechnology potential of lactobacilli through comparative genomics of 213 strains and associated genera.</title>
        <authorList>
            <person name="Sun Z."/>
            <person name="Harris H.M."/>
            <person name="McCann A."/>
            <person name="Guo C."/>
            <person name="Argimon S."/>
            <person name="Zhang W."/>
            <person name="Yang X."/>
            <person name="Jeffery I.B."/>
            <person name="Cooney J.C."/>
            <person name="Kagawa T.F."/>
            <person name="Liu W."/>
            <person name="Song Y."/>
            <person name="Salvetti E."/>
            <person name="Wrobel A."/>
            <person name="Rasinkangas P."/>
            <person name="Parkhill J."/>
            <person name="Rea M.C."/>
            <person name="O'Sullivan O."/>
            <person name="Ritari J."/>
            <person name="Douillard F.P."/>
            <person name="Paul Ross R."/>
            <person name="Yang R."/>
            <person name="Briner A.E."/>
            <person name="Felis G.E."/>
            <person name="de Vos W.M."/>
            <person name="Barrangou R."/>
            <person name="Klaenhammer T.R."/>
            <person name="Caufield P.W."/>
            <person name="Cui Y."/>
            <person name="Zhang H."/>
            <person name="O'Toole P.W."/>
        </authorList>
    </citation>
    <scope>NUCLEOTIDE SEQUENCE [LARGE SCALE GENOMIC DNA]</scope>
    <source>
        <strain evidence="2 3">DSM 5007</strain>
    </source>
</reference>
<dbReference type="PANTHER" id="PTHR39201:SF1">
    <property type="entry name" value="FLAVODOXIN-LIKE DOMAIN-CONTAINING PROTEIN"/>
    <property type="match status" value="1"/>
</dbReference>
<dbReference type="GO" id="GO:0016651">
    <property type="term" value="F:oxidoreductase activity, acting on NAD(P)H"/>
    <property type="evidence" value="ECO:0007669"/>
    <property type="project" value="UniProtKB-ARBA"/>
</dbReference>
<dbReference type="RefSeq" id="WP_010621840.1">
    <property type="nucleotide sequence ID" value="NZ_AZGF01000009.1"/>
</dbReference>
<dbReference type="OrthoDB" id="9806505at2"/>
<dbReference type="AlphaFoldDB" id="A0A0R1WBJ6"/>
<evidence type="ECO:0000259" key="1">
    <source>
        <dbReference type="Pfam" id="PF12682"/>
    </source>
</evidence>
<proteinExistence type="predicted"/>
<evidence type="ECO:0000313" key="3">
    <source>
        <dbReference type="Proteomes" id="UP000051820"/>
    </source>
</evidence>
<dbReference type="InterPro" id="IPR029039">
    <property type="entry name" value="Flavoprotein-like_sf"/>
</dbReference>
<dbReference type="InterPro" id="IPR008254">
    <property type="entry name" value="Flavodoxin/NO_synth"/>
</dbReference>
<gene>
    <name evidence="2" type="ORF">FD16_GL002508</name>
</gene>
<dbReference type="Gene3D" id="3.40.50.360">
    <property type="match status" value="1"/>
</dbReference>
<sequence>MATIWYFSHEGDALINGSTAKINEGNTKIAADTLAEISGANLGKISPVEMYPFDFDEAVQRAKVERDQNINPTIHPVSANLLNDSVWFLGYPNWLGELPGAVKTFLINHDSDGRIILPFATHEGGGMGNSVNQIKQLCPNADVKIGLPIRGSRVSKSQFAFANWLTQYYVKNN</sequence>
<organism evidence="2 3">
    <name type="scientific">Paucilactobacillus suebicus DSM 5007 = KCTC 3549</name>
    <dbReference type="NCBI Taxonomy" id="1423807"/>
    <lineage>
        <taxon>Bacteria</taxon>
        <taxon>Bacillati</taxon>
        <taxon>Bacillota</taxon>
        <taxon>Bacilli</taxon>
        <taxon>Lactobacillales</taxon>
        <taxon>Lactobacillaceae</taxon>
        <taxon>Paucilactobacillus</taxon>
    </lineage>
</organism>
<name>A0A0R1WBJ6_9LACO</name>
<dbReference type="STRING" id="1423807.FD16_GL002508"/>
<dbReference type="PATRIC" id="fig|1423807.3.peg.2593"/>
<dbReference type="Pfam" id="PF12682">
    <property type="entry name" value="Flavodoxin_4"/>
    <property type="match status" value="1"/>
</dbReference>
<keyword evidence="3" id="KW-1185">Reference proteome</keyword>
<dbReference type="GO" id="GO:0010181">
    <property type="term" value="F:FMN binding"/>
    <property type="evidence" value="ECO:0007669"/>
    <property type="project" value="InterPro"/>
</dbReference>
<evidence type="ECO:0000313" key="2">
    <source>
        <dbReference type="EMBL" id="KRM12323.1"/>
    </source>
</evidence>
<dbReference type="PANTHER" id="PTHR39201">
    <property type="entry name" value="EXPORTED PROTEIN-RELATED"/>
    <property type="match status" value="1"/>
</dbReference>
<dbReference type="eggNOG" id="COG0716">
    <property type="taxonomic scope" value="Bacteria"/>
</dbReference>
<dbReference type="EMBL" id="AZGF01000009">
    <property type="protein sequence ID" value="KRM12323.1"/>
    <property type="molecule type" value="Genomic_DNA"/>
</dbReference>
<accession>A0A0R1WBJ6</accession>
<protein>
    <recommendedName>
        <fullName evidence="1">Flavodoxin-like domain-containing protein</fullName>
    </recommendedName>
</protein>
<feature type="domain" description="Flavodoxin-like" evidence="1">
    <location>
        <begin position="24"/>
        <end position="165"/>
    </location>
</feature>
<dbReference type="Proteomes" id="UP000051820">
    <property type="component" value="Unassembled WGS sequence"/>
</dbReference>